<gene>
    <name evidence="1" type="ORF">FYJ29_04650</name>
</gene>
<proteinExistence type="predicted"/>
<dbReference type="EMBL" id="VULT01000005">
    <property type="protein sequence ID" value="MSS17054.1"/>
    <property type="molecule type" value="Genomic_DNA"/>
</dbReference>
<dbReference type="RefSeq" id="WP_154327545.1">
    <property type="nucleotide sequence ID" value="NZ_CP045696.1"/>
</dbReference>
<reference evidence="1 2" key="1">
    <citation type="submission" date="2019-08" db="EMBL/GenBank/DDBJ databases">
        <title>In-depth cultivation of the pig gut microbiome towards novel bacterial diversity and tailored functional studies.</title>
        <authorList>
            <person name="Wylensek D."/>
            <person name="Hitch T.C.A."/>
            <person name="Clavel T."/>
        </authorList>
    </citation>
    <scope>NUCLEOTIDE SEQUENCE [LARGE SCALE GENOMIC DNA]</scope>
    <source>
        <strain evidence="1 2">Oil-RF-744-WCA-WT-10</strain>
    </source>
</reference>
<evidence type="ECO:0000313" key="2">
    <source>
        <dbReference type="Proteomes" id="UP000483362"/>
    </source>
</evidence>
<organism evidence="1 2">
    <name type="scientific">Sodaliphilus pleomorphus</name>
    <dbReference type="NCBI Taxonomy" id="2606626"/>
    <lineage>
        <taxon>Bacteria</taxon>
        <taxon>Pseudomonadati</taxon>
        <taxon>Bacteroidota</taxon>
        <taxon>Bacteroidia</taxon>
        <taxon>Bacteroidales</taxon>
        <taxon>Muribaculaceae</taxon>
        <taxon>Sodaliphilus</taxon>
    </lineage>
</organism>
<evidence type="ECO:0000313" key="1">
    <source>
        <dbReference type="EMBL" id="MSS17054.1"/>
    </source>
</evidence>
<accession>A0A6L5XDT8</accession>
<protein>
    <submittedName>
        <fullName evidence="1">Uncharacterized protein</fullName>
    </submittedName>
</protein>
<name>A0A6L5XDT8_9BACT</name>
<dbReference type="Proteomes" id="UP000483362">
    <property type="component" value="Unassembled WGS sequence"/>
</dbReference>
<comment type="caution">
    <text evidence="1">The sequence shown here is derived from an EMBL/GenBank/DDBJ whole genome shotgun (WGS) entry which is preliminary data.</text>
</comment>
<sequence length="191" mass="21433">MENYDLLMSCSTSEMLDLWKTVMRLTPVRRECTIERDDGIDLDALLTLHIRQWYAHLLATAPPLWLPVDDLKDHITLTARAGGVVEAALPPQCVRPVEWRLSNWSHSVSHFLDPASPQAQAQYSEWTRGSSQQPAIVDHGRHLTLYSGLAGTAPQLEMARCVTRPEQGAYVFHQAALSTIPAWEQNGPQLL</sequence>
<keyword evidence="2" id="KW-1185">Reference proteome</keyword>
<dbReference type="AlphaFoldDB" id="A0A6L5XDT8"/>